<dbReference type="RefSeq" id="WP_340362584.1">
    <property type="nucleotide sequence ID" value="NZ_JBBKZV010000002.1"/>
</dbReference>
<proteinExistence type="predicted"/>
<gene>
    <name evidence="2" type="ORF">WKW80_05755</name>
</gene>
<evidence type="ECO:0000313" key="2">
    <source>
        <dbReference type="EMBL" id="MEJ8821541.1"/>
    </source>
</evidence>
<keyword evidence="3" id="KW-1185">Reference proteome</keyword>
<accession>A0ABU8VX16</accession>
<evidence type="ECO:0000256" key="1">
    <source>
        <dbReference type="SAM" id="MobiDB-lite"/>
    </source>
</evidence>
<dbReference type="EMBL" id="JBBKZV010000002">
    <property type="protein sequence ID" value="MEJ8821541.1"/>
    <property type="molecule type" value="Genomic_DNA"/>
</dbReference>
<comment type="caution">
    <text evidence="2">The sequence shown here is derived from an EMBL/GenBank/DDBJ whole genome shotgun (WGS) entry which is preliminary data.</text>
</comment>
<name>A0ABU8VX16_9BURK</name>
<feature type="region of interest" description="Disordered" evidence="1">
    <location>
        <begin position="303"/>
        <end position="322"/>
    </location>
</feature>
<protein>
    <submittedName>
        <fullName evidence="2">Uncharacterized protein</fullName>
    </submittedName>
</protein>
<sequence>MPLASLLAIHERESLYSGANAAIWHSHRLAGELAKKRAREEDYVATLVTDGVGILAHRWAPMLRSKGIYLKLSGVFCHGHPQVSFGTPPSRVELADLLVVHQHTKASRKSARAILLQAKMSTNGTHSLSSSDAQLQLFRGWPPFEFVSGGLAPGMRLLKEKGRGSRYALVHDGVAYPEDIPWADQCPWAVSRADQKLTADRSLARLLGDILLNRDGRPFQLGVPNDDWSRTIHELLKTTGQRTYKRANIGRGEVPRITEAFSSAPGLMLTFSQDYPFAQRSVSSRTSVLERYFGGVAKVQRGGEIPTYPSGEQSDGPDGGISSLIIETAEGFE</sequence>
<organism evidence="2 3">
    <name type="scientific">Variovorax humicola</name>
    <dbReference type="NCBI Taxonomy" id="1769758"/>
    <lineage>
        <taxon>Bacteria</taxon>
        <taxon>Pseudomonadati</taxon>
        <taxon>Pseudomonadota</taxon>
        <taxon>Betaproteobacteria</taxon>
        <taxon>Burkholderiales</taxon>
        <taxon>Comamonadaceae</taxon>
        <taxon>Variovorax</taxon>
    </lineage>
</organism>
<dbReference type="Proteomes" id="UP001363010">
    <property type="component" value="Unassembled WGS sequence"/>
</dbReference>
<reference evidence="2 3" key="1">
    <citation type="submission" date="2024-03" db="EMBL/GenBank/DDBJ databases">
        <title>Novel species of the genus Variovorax.</title>
        <authorList>
            <person name="Liu Q."/>
            <person name="Xin Y.-H."/>
        </authorList>
    </citation>
    <scope>NUCLEOTIDE SEQUENCE [LARGE SCALE GENOMIC DNA]</scope>
    <source>
        <strain evidence="2 3">KACC 18501</strain>
    </source>
</reference>
<evidence type="ECO:0000313" key="3">
    <source>
        <dbReference type="Proteomes" id="UP001363010"/>
    </source>
</evidence>